<evidence type="ECO:0000313" key="2">
    <source>
        <dbReference type="EMBL" id="BAU53096.1"/>
    </source>
</evidence>
<name>A0A120MYI9_9SPHI</name>
<evidence type="ECO:0000313" key="3">
    <source>
        <dbReference type="Proteomes" id="UP000218263"/>
    </source>
</evidence>
<reference evidence="2 3" key="1">
    <citation type="submission" date="2015-12" db="EMBL/GenBank/DDBJ databases">
        <title>Genome sequence of Mucilaginibacter gotjawali.</title>
        <authorList>
            <person name="Lee J.S."/>
            <person name="Lee K.C."/>
            <person name="Kim K.K."/>
            <person name="Lee B.W."/>
        </authorList>
    </citation>
    <scope>NUCLEOTIDE SEQUENCE [LARGE SCALE GENOMIC DNA]</scope>
    <source>
        <strain evidence="2 3">SA3-7</strain>
    </source>
</reference>
<dbReference type="PANTHER" id="PTHR33608:SF7">
    <property type="entry name" value="DUF58 DOMAIN-CONTAINING PROTEIN"/>
    <property type="match status" value="1"/>
</dbReference>
<dbReference type="Gene3D" id="3.40.50.410">
    <property type="entry name" value="von Willebrand factor, type A domain"/>
    <property type="match status" value="1"/>
</dbReference>
<sequence>MAEQTFFYLELTLFNENPDVIDAIKKSNMQLKEDQEIRQLANLELLARQVVEGFITGLHQSPFHGFSVEFAEHRLYNSGESVKNIDWKLLARTDKLFVKQFEEETNLRCYLLLDTSSSMNFPEKGINKLQFSIYAIASLMYLFKKQRDAFGLCTFSDKLDGISQVKSTNTHLFYLYAELEKAYNQPKVNTATNITKVLHQVAGQIHQRSMVIIFSDMLENSLNPEKLQALFAAIQHLKYSKHEVIIFNVCDKQKEHDFNFDNRPHHFIDIESGEQVKVHPGKIRESYQSALQKYHHELELKCAQYHIDIIDAFIEDGYQHVLKEYLIKRNKMV</sequence>
<proteinExistence type="predicted"/>
<dbReference type="EMBL" id="AP017313">
    <property type="protein sequence ID" value="BAU53096.1"/>
    <property type="molecule type" value="Genomic_DNA"/>
</dbReference>
<dbReference type="InterPro" id="IPR036465">
    <property type="entry name" value="vWFA_dom_sf"/>
</dbReference>
<evidence type="ECO:0000259" key="1">
    <source>
        <dbReference type="Pfam" id="PF01882"/>
    </source>
</evidence>
<gene>
    <name evidence="2" type="ORF">MgSA37_01263</name>
</gene>
<dbReference type="Proteomes" id="UP000218263">
    <property type="component" value="Chromosome"/>
</dbReference>
<dbReference type="InterPro" id="IPR002881">
    <property type="entry name" value="DUF58"/>
</dbReference>
<keyword evidence="3" id="KW-1185">Reference proteome</keyword>
<dbReference type="AlphaFoldDB" id="A0A120MYI9"/>
<dbReference type="KEGG" id="mgot:MgSA37_01263"/>
<feature type="domain" description="DUF58" evidence="1">
    <location>
        <begin position="72"/>
        <end position="293"/>
    </location>
</feature>
<dbReference type="SUPFAM" id="SSF53300">
    <property type="entry name" value="vWA-like"/>
    <property type="match status" value="1"/>
</dbReference>
<dbReference type="PANTHER" id="PTHR33608">
    <property type="entry name" value="BLL2464 PROTEIN"/>
    <property type="match status" value="1"/>
</dbReference>
<protein>
    <recommendedName>
        <fullName evidence="1">DUF58 domain-containing protein</fullName>
    </recommendedName>
</protein>
<accession>A0A120MYI9</accession>
<organism evidence="2 3">
    <name type="scientific">Mucilaginibacter gotjawali</name>
    <dbReference type="NCBI Taxonomy" id="1550579"/>
    <lineage>
        <taxon>Bacteria</taxon>
        <taxon>Pseudomonadati</taxon>
        <taxon>Bacteroidota</taxon>
        <taxon>Sphingobacteriia</taxon>
        <taxon>Sphingobacteriales</taxon>
        <taxon>Sphingobacteriaceae</taxon>
        <taxon>Mucilaginibacter</taxon>
    </lineage>
</organism>
<dbReference type="Pfam" id="PF01882">
    <property type="entry name" value="DUF58"/>
    <property type="match status" value="1"/>
</dbReference>